<dbReference type="EMBL" id="DQBS01000101">
    <property type="protein sequence ID" value="HCO69759.1"/>
    <property type="molecule type" value="Genomic_DNA"/>
</dbReference>
<accession>A0A3D3TM22</accession>
<dbReference type="PANTHER" id="PTHR43611:SF3">
    <property type="entry name" value="FLAVIN MONONUCLEOTIDE HYDROLASE 1, CHLOROPLATIC"/>
    <property type="match status" value="1"/>
</dbReference>
<dbReference type="Proteomes" id="UP000264215">
    <property type="component" value="Unassembled WGS sequence"/>
</dbReference>
<evidence type="ECO:0000313" key="2">
    <source>
        <dbReference type="Proteomes" id="UP000264215"/>
    </source>
</evidence>
<dbReference type="SUPFAM" id="SSF56784">
    <property type="entry name" value="HAD-like"/>
    <property type="match status" value="1"/>
</dbReference>
<evidence type="ECO:0008006" key="3">
    <source>
        <dbReference type="Google" id="ProtNLM"/>
    </source>
</evidence>
<dbReference type="PANTHER" id="PTHR43611">
    <property type="entry name" value="ALPHA-D-GLUCOSE 1-PHOSPHATE PHOSPHATASE"/>
    <property type="match status" value="1"/>
</dbReference>
<organism evidence="1 2">
    <name type="scientific">Mesotoga infera</name>
    <dbReference type="NCBI Taxonomy" id="1236046"/>
    <lineage>
        <taxon>Bacteria</taxon>
        <taxon>Thermotogati</taxon>
        <taxon>Thermotogota</taxon>
        <taxon>Thermotogae</taxon>
        <taxon>Kosmotogales</taxon>
        <taxon>Kosmotogaceae</taxon>
        <taxon>Mesotoga</taxon>
    </lineage>
</organism>
<dbReference type="Pfam" id="PF00702">
    <property type="entry name" value="Hydrolase"/>
    <property type="match status" value="1"/>
</dbReference>
<dbReference type="InterPro" id="IPR036412">
    <property type="entry name" value="HAD-like_sf"/>
</dbReference>
<comment type="caution">
    <text evidence="1">The sequence shown here is derived from an EMBL/GenBank/DDBJ whole genome shotgun (WGS) entry which is preliminary data.</text>
</comment>
<dbReference type="SFLD" id="SFLDG01129">
    <property type="entry name" value="C1.5:_HAD__Beta-PGM__Phosphata"/>
    <property type="match status" value="1"/>
</dbReference>
<dbReference type="PRINTS" id="PR00413">
    <property type="entry name" value="HADHALOGNASE"/>
</dbReference>
<dbReference type="InterPro" id="IPR006439">
    <property type="entry name" value="HAD-SF_hydro_IA"/>
</dbReference>
<proteinExistence type="predicted"/>
<dbReference type="Gene3D" id="1.10.150.240">
    <property type="entry name" value="Putative phosphatase, domain 2"/>
    <property type="match status" value="1"/>
</dbReference>
<sequence length="205" mass="23919">MIKNVVFDIGRVLLDYDGYAHVKKKLSGSSEWREVAKDLFGNEIWPDALDRGDIELDDAVEILASRSLFPEQLRICAYSINEMYRPIESSIAAAIYAKNLGYRLYIISNFMKYSIEFFVEQYSFFSLFDGMIVSCYEGLLKPGGDIFELFLERYDCLAEESLFIDDKFENVLTAKDWGFKVIHFTEKTDLFKEFEEIWREGSNED</sequence>
<dbReference type="InterPro" id="IPR023198">
    <property type="entry name" value="PGP-like_dom2"/>
</dbReference>
<evidence type="ECO:0000313" key="1">
    <source>
        <dbReference type="EMBL" id="HCO69759.1"/>
    </source>
</evidence>
<dbReference type="SFLD" id="SFLDS00003">
    <property type="entry name" value="Haloacid_Dehalogenase"/>
    <property type="match status" value="1"/>
</dbReference>
<dbReference type="AlphaFoldDB" id="A0A3D3TM22"/>
<dbReference type="Gene3D" id="3.40.50.1000">
    <property type="entry name" value="HAD superfamily/HAD-like"/>
    <property type="match status" value="1"/>
</dbReference>
<reference evidence="1 2" key="1">
    <citation type="journal article" date="2018" name="Nat. Biotechnol.">
        <title>A standardized bacterial taxonomy based on genome phylogeny substantially revises the tree of life.</title>
        <authorList>
            <person name="Parks D.H."/>
            <person name="Chuvochina M."/>
            <person name="Waite D.W."/>
            <person name="Rinke C."/>
            <person name="Skarshewski A."/>
            <person name="Chaumeil P.A."/>
            <person name="Hugenholtz P."/>
        </authorList>
    </citation>
    <scope>NUCLEOTIDE SEQUENCE [LARGE SCALE GENOMIC DNA]</scope>
    <source>
        <strain evidence="1">UBA9905</strain>
    </source>
</reference>
<protein>
    <recommendedName>
        <fullName evidence="3">HAD family phosphatase</fullName>
    </recommendedName>
</protein>
<dbReference type="CDD" id="cd02603">
    <property type="entry name" value="HAD_sEH-N_like"/>
    <property type="match status" value="1"/>
</dbReference>
<gene>
    <name evidence="1" type="ORF">DIT26_04110</name>
</gene>
<dbReference type="InterPro" id="IPR023214">
    <property type="entry name" value="HAD_sf"/>
</dbReference>
<name>A0A3D3TM22_9BACT</name>